<dbReference type="InterPro" id="IPR012334">
    <property type="entry name" value="Pectin_lyas_fold"/>
</dbReference>
<evidence type="ECO:0000313" key="1">
    <source>
        <dbReference type="EMBL" id="RXF74968.1"/>
    </source>
</evidence>
<dbReference type="Proteomes" id="UP000289708">
    <property type="component" value="Unassembled WGS sequence"/>
</dbReference>
<proteinExistence type="predicted"/>
<organism evidence="1 2">
    <name type="scientific">Hansschlegelia zhihuaiae</name>
    <dbReference type="NCBI Taxonomy" id="405005"/>
    <lineage>
        <taxon>Bacteria</taxon>
        <taxon>Pseudomonadati</taxon>
        <taxon>Pseudomonadota</taxon>
        <taxon>Alphaproteobacteria</taxon>
        <taxon>Hyphomicrobiales</taxon>
        <taxon>Methylopilaceae</taxon>
        <taxon>Hansschlegelia</taxon>
    </lineage>
</organism>
<dbReference type="EMBL" id="RYFI01000002">
    <property type="protein sequence ID" value="RXF74968.1"/>
    <property type="molecule type" value="Genomic_DNA"/>
</dbReference>
<keyword evidence="2" id="KW-1185">Reference proteome</keyword>
<accession>A0A4Q0MMK2</accession>
<dbReference type="Gene3D" id="2.160.20.10">
    <property type="entry name" value="Single-stranded right-handed beta-helix, Pectin lyase-like"/>
    <property type="match status" value="1"/>
</dbReference>
<dbReference type="SUPFAM" id="SSF51126">
    <property type="entry name" value="Pectin lyase-like"/>
    <property type="match status" value="2"/>
</dbReference>
<dbReference type="InterPro" id="IPR011050">
    <property type="entry name" value="Pectin_lyase_fold/virulence"/>
</dbReference>
<comment type="caution">
    <text evidence="1">The sequence shown here is derived from an EMBL/GenBank/DDBJ whole genome shotgun (WGS) entry which is preliminary data.</text>
</comment>
<reference evidence="1 2" key="1">
    <citation type="submission" date="2018-12" db="EMBL/GenBank/DDBJ databases">
        <title>bacterium Hansschlegelia zhihuaiae S113.</title>
        <authorList>
            <person name="He J."/>
        </authorList>
    </citation>
    <scope>NUCLEOTIDE SEQUENCE [LARGE SCALE GENOMIC DNA]</scope>
    <source>
        <strain evidence="1 2">S 113</strain>
    </source>
</reference>
<dbReference type="RefSeq" id="WP_128775958.1">
    <property type="nucleotide sequence ID" value="NZ_RYFI01000002.1"/>
</dbReference>
<sequence length="641" mass="69201">MTDGSPGTNAAAYDAAIDYCRNNGRSLISLPEKQAFRIGVPNKKLHETQPGYRSGEIYAALKLESGFTMIGNDGWIEPVRPEVMPSDKGKYFLFFCPHDTSTARAGVTDWTFDGAGFKAHSADWGGDAAPHVCSIAYAIGATRMTFRSCWGDASDAASGNLRLGYFANHEDFVMERCRWYGMLQVGHFGYMWRSKYVDNVFDNFTEALDFDQVMYQTLVQGNVFRNGIQRQQQAIDVTTPVGLSVIDNKAENLRQLVTIYAKKNSYGTYQEYVDNAPGGIPADYSKSITPRDVTIRGLTQFEGGVPHAHAIRIANPRKRGDGTMPVVKNVLIEDFHFRGAGSFRVEECDGLTIRNGVMEDIRHSTNEEVSAALSVNASGAGGAATANSVLRAGIDNVAVDGCDGIGFLSQYMDYLRVRGLKVQNHDRLDRGAGGVVLRRTRFKPGAVIDIDDTVVRGPEGGGSRTAYTLDGIGSDKTAKIKWGRNNRSFIANSKGPAIALVGPSPLNGEGVKHLSRPLTIDAAGSNATPSEVFFVMGERPGRILSLNLVAAADIVADADNYGNAIVRRRRKGELVNLTGFTRLGATPLSKGSSLDLTAAAGANLIAGGDLAPGDELILQVNQVNRGRRFDGIAVQIELIEA</sequence>
<protein>
    <submittedName>
        <fullName evidence="1">Uncharacterized protein</fullName>
    </submittedName>
</protein>
<gene>
    <name evidence="1" type="ORF">EK403_02600</name>
</gene>
<evidence type="ECO:0000313" key="2">
    <source>
        <dbReference type="Proteomes" id="UP000289708"/>
    </source>
</evidence>
<name>A0A4Q0MMK2_9HYPH</name>
<dbReference type="AlphaFoldDB" id="A0A4Q0MMK2"/>